<evidence type="ECO:0008006" key="3">
    <source>
        <dbReference type="Google" id="ProtNLM"/>
    </source>
</evidence>
<sequence>MTERAEGAAVMINVTAAPNSGKTALTEYLYSYYLNRGLQVARVKYPVYRPEDFGAIDYEDTGKRINAYIREGNPENWDVRTAQQFYAKNRIYFDKTIGIWRREKDVIISEDGKYTSIIWGPIMDSNLKKKEIEEWNKDIIEPDIHFTLRGPRLGGIEVVHKFENSGEWERCRQAHLSIATDLGWRIVDFNKVDGEEEIKKETARVAMEIINASEPLFERRKII</sequence>
<accession>A0A0G0IIJ4</accession>
<dbReference type="Proteomes" id="UP000034231">
    <property type="component" value="Unassembled WGS sequence"/>
</dbReference>
<dbReference type="Gene3D" id="3.40.50.300">
    <property type="entry name" value="P-loop containing nucleotide triphosphate hydrolases"/>
    <property type="match status" value="1"/>
</dbReference>
<gene>
    <name evidence="1" type="ORF">US68_C0001G0029</name>
</gene>
<dbReference type="AlphaFoldDB" id="A0A0G0IIJ4"/>
<dbReference type="SUPFAM" id="SSF52540">
    <property type="entry name" value="P-loop containing nucleoside triphosphate hydrolases"/>
    <property type="match status" value="1"/>
</dbReference>
<evidence type="ECO:0000313" key="1">
    <source>
        <dbReference type="EMBL" id="KKQ50830.1"/>
    </source>
</evidence>
<proteinExistence type="predicted"/>
<dbReference type="EMBL" id="LBTX01000001">
    <property type="protein sequence ID" value="KKQ50830.1"/>
    <property type="molecule type" value="Genomic_DNA"/>
</dbReference>
<evidence type="ECO:0000313" key="2">
    <source>
        <dbReference type="Proteomes" id="UP000034231"/>
    </source>
</evidence>
<protein>
    <recommendedName>
        <fullName evidence="3">Thymidylate kinase-like domain-containing protein</fullName>
    </recommendedName>
</protein>
<reference evidence="1 2" key="1">
    <citation type="journal article" date="2015" name="Nature">
        <title>rRNA introns, odd ribosomes, and small enigmatic genomes across a large radiation of phyla.</title>
        <authorList>
            <person name="Brown C.T."/>
            <person name="Hug L.A."/>
            <person name="Thomas B.C."/>
            <person name="Sharon I."/>
            <person name="Castelle C.J."/>
            <person name="Singh A."/>
            <person name="Wilkins M.J."/>
            <person name="Williams K.H."/>
            <person name="Banfield J.F."/>
        </authorList>
    </citation>
    <scope>NUCLEOTIDE SEQUENCE [LARGE SCALE GENOMIC DNA]</scope>
</reference>
<comment type="caution">
    <text evidence="1">The sequence shown here is derived from an EMBL/GenBank/DDBJ whole genome shotgun (WGS) entry which is preliminary data.</text>
</comment>
<organism evidence="1 2">
    <name type="scientific">Candidatus Shapirobacteria bacterium GW2011_GWE1_38_10</name>
    <dbReference type="NCBI Taxonomy" id="1618488"/>
    <lineage>
        <taxon>Bacteria</taxon>
        <taxon>Candidatus Shapironibacteriota</taxon>
    </lineage>
</organism>
<name>A0A0G0IIJ4_9BACT</name>
<dbReference type="InterPro" id="IPR027417">
    <property type="entry name" value="P-loop_NTPase"/>
</dbReference>